<keyword evidence="1" id="KW-1133">Transmembrane helix</keyword>
<dbReference type="Proteomes" id="UP000195766">
    <property type="component" value="Unassembled WGS sequence"/>
</dbReference>
<reference evidence="2 3" key="1">
    <citation type="submission" date="2017-02" db="EMBL/GenBank/DDBJ databases">
        <authorList>
            <person name="Peterson S.W."/>
        </authorList>
    </citation>
    <scope>NUCLEOTIDE SEQUENCE [LARGE SCALE GENOMIC DNA]</scope>
    <source>
        <strain evidence="2 3">3F5N</strain>
    </source>
</reference>
<protein>
    <submittedName>
        <fullName evidence="2">Uncharacterized protein</fullName>
    </submittedName>
</protein>
<keyword evidence="1" id="KW-0812">Transmembrane</keyword>
<evidence type="ECO:0000256" key="1">
    <source>
        <dbReference type="SAM" id="Phobius"/>
    </source>
</evidence>
<dbReference type="OrthoDB" id="7205972at2"/>
<gene>
    <name evidence="2" type="ORF">FM111_10575</name>
</gene>
<dbReference type="EMBL" id="FUIE01000056">
    <property type="protein sequence ID" value="SJM64635.1"/>
    <property type="molecule type" value="Genomic_DNA"/>
</dbReference>
<feature type="transmembrane region" description="Helical" evidence="1">
    <location>
        <begin position="50"/>
        <end position="76"/>
    </location>
</feature>
<feature type="transmembrane region" description="Helical" evidence="1">
    <location>
        <begin position="16"/>
        <end position="38"/>
    </location>
</feature>
<sequence length="96" mass="9914">MTTAVATRKPLTRTRIIGFAAMGVCAIGYTAFALALGAGKLDYLPMTQAAIIAAVAAVIGEIGLWVGAGCLGLTLFKKRKALFDKVMGRKAAPSDV</sequence>
<accession>A0A1R4G978</accession>
<dbReference type="AlphaFoldDB" id="A0A1R4G978"/>
<dbReference type="RefSeq" id="WP_087140932.1">
    <property type="nucleotide sequence ID" value="NZ_FUIE01000056.1"/>
</dbReference>
<proteinExistence type="predicted"/>
<name>A0A1R4G978_BREDI</name>
<keyword evidence="1" id="KW-0472">Membrane</keyword>
<evidence type="ECO:0000313" key="2">
    <source>
        <dbReference type="EMBL" id="SJM64635.1"/>
    </source>
</evidence>
<evidence type="ECO:0000313" key="3">
    <source>
        <dbReference type="Proteomes" id="UP000195766"/>
    </source>
</evidence>
<organism evidence="2 3">
    <name type="scientific">Brevundimonas diminuta 3F5N</name>
    <dbReference type="NCBI Taxonomy" id="1255603"/>
    <lineage>
        <taxon>Bacteria</taxon>
        <taxon>Pseudomonadati</taxon>
        <taxon>Pseudomonadota</taxon>
        <taxon>Alphaproteobacteria</taxon>
        <taxon>Caulobacterales</taxon>
        <taxon>Caulobacteraceae</taxon>
        <taxon>Brevundimonas</taxon>
    </lineage>
</organism>